<dbReference type="EMBL" id="VFOK01000001">
    <property type="protein sequence ID" value="TQL32169.1"/>
    <property type="molecule type" value="Genomic_DNA"/>
</dbReference>
<keyword evidence="2" id="KW-1185">Reference proteome</keyword>
<accession>A0A542X8L4</accession>
<comment type="caution">
    <text evidence="1">The sequence shown here is derived from an EMBL/GenBank/DDBJ whole genome shotgun (WGS) entry which is preliminary data.</text>
</comment>
<sequence>MALERLMTTPADAFDGMNPVVWLATACSVAPVLARARSLLQSGAEDSPA</sequence>
<evidence type="ECO:0000313" key="2">
    <source>
        <dbReference type="Proteomes" id="UP000318336"/>
    </source>
</evidence>
<name>A0A542X8L4_9MICO</name>
<dbReference type="Proteomes" id="UP000318336">
    <property type="component" value="Unassembled WGS sequence"/>
</dbReference>
<reference evidence="1 2" key="1">
    <citation type="submission" date="2019-06" db="EMBL/GenBank/DDBJ databases">
        <title>Sequencing the genomes of 1000 actinobacteria strains.</title>
        <authorList>
            <person name="Klenk H.-P."/>
        </authorList>
    </citation>
    <scope>NUCLEOTIDE SEQUENCE [LARGE SCALE GENOMIC DNA]</scope>
    <source>
        <strain evidence="1 2">DSM 24617</strain>
    </source>
</reference>
<evidence type="ECO:0000313" key="1">
    <source>
        <dbReference type="EMBL" id="TQL32169.1"/>
    </source>
</evidence>
<dbReference type="AlphaFoldDB" id="A0A542X8L4"/>
<protein>
    <submittedName>
        <fullName evidence="1">Uncharacterized protein</fullName>
    </submittedName>
</protein>
<organism evidence="1 2">
    <name type="scientific">Barrientosiimonas humi</name>
    <dbReference type="NCBI Taxonomy" id="999931"/>
    <lineage>
        <taxon>Bacteria</taxon>
        <taxon>Bacillati</taxon>
        <taxon>Actinomycetota</taxon>
        <taxon>Actinomycetes</taxon>
        <taxon>Micrococcales</taxon>
        <taxon>Dermacoccaceae</taxon>
        <taxon>Barrientosiimonas</taxon>
    </lineage>
</organism>
<gene>
    <name evidence="1" type="ORF">FB554_0285</name>
</gene>
<dbReference type="PROSITE" id="PS51257">
    <property type="entry name" value="PROKAR_LIPOPROTEIN"/>
    <property type="match status" value="1"/>
</dbReference>
<proteinExistence type="predicted"/>